<dbReference type="SUPFAM" id="SSF52833">
    <property type="entry name" value="Thioredoxin-like"/>
    <property type="match status" value="1"/>
</dbReference>
<protein>
    <recommendedName>
        <fullName evidence="4">Thioredoxin domain-containing protein</fullName>
    </recommendedName>
</protein>
<dbReference type="Gene3D" id="2.60.40.10">
    <property type="entry name" value="Immunoglobulins"/>
    <property type="match status" value="1"/>
</dbReference>
<gene>
    <name evidence="2" type="ORF">H6B30_06800</name>
</gene>
<dbReference type="EMBL" id="JACJJL010000009">
    <property type="protein sequence ID" value="MBM6661461.1"/>
    <property type="molecule type" value="Genomic_DNA"/>
</dbReference>
<organism evidence="2 3">
    <name type="scientific">Marseilla massiliensis</name>
    <dbReference type="NCBI Taxonomy" id="1841864"/>
    <lineage>
        <taxon>Bacteria</taxon>
        <taxon>Pseudomonadati</taxon>
        <taxon>Bacteroidota</taxon>
        <taxon>Bacteroidia</taxon>
        <taxon>Bacteroidales</taxon>
        <taxon>Prevotellaceae</taxon>
        <taxon>Marseilla</taxon>
    </lineage>
</organism>
<evidence type="ECO:0000256" key="1">
    <source>
        <dbReference type="SAM" id="SignalP"/>
    </source>
</evidence>
<evidence type="ECO:0008006" key="4">
    <source>
        <dbReference type="Google" id="ProtNLM"/>
    </source>
</evidence>
<evidence type="ECO:0000313" key="3">
    <source>
        <dbReference type="Proteomes" id="UP000764045"/>
    </source>
</evidence>
<proteinExistence type="predicted"/>
<dbReference type="InterPro" id="IPR013783">
    <property type="entry name" value="Ig-like_fold"/>
</dbReference>
<name>A0A938WMD3_9BACT</name>
<comment type="caution">
    <text evidence="2">The sequence shown here is derived from an EMBL/GenBank/DDBJ whole genome shotgun (WGS) entry which is preliminary data.</text>
</comment>
<keyword evidence="3" id="KW-1185">Reference proteome</keyword>
<feature type="signal peptide" evidence="1">
    <location>
        <begin position="1"/>
        <end position="20"/>
    </location>
</feature>
<feature type="chain" id="PRO_5037117856" description="Thioredoxin domain-containing protein" evidence="1">
    <location>
        <begin position="21"/>
        <end position="705"/>
    </location>
</feature>
<dbReference type="RefSeq" id="WP_205108998.1">
    <property type="nucleotide sequence ID" value="NZ_JACJJL010000009.1"/>
</dbReference>
<dbReference type="AlphaFoldDB" id="A0A938WMD3"/>
<dbReference type="Proteomes" id="UP000764045">
    <property type="component" value="Unassembled WGS sequence"/>
</dbReference>
<evidence type="ECO:0000313" key="2">
    <source>
        <dbReference type="EMBL" id="MBM6661461.1"/>
    </source>
</evidence>
<keyword evidence="1" id="KW-0732">Signal</keyword>
<reference evidence="2 3" key="1">
    <citation type="journal article" date="2021" name="Sci. Rep.">
        <title>The distribution of antibiotic resistance genes in chicken gut microbiota commensals.</title>
        <authorList>
            <person name="Juricova H."/>
            <person name="Matiasovicova J."/>
            <person name="Kubasova T."/>
            <person name="Cejkova D."/>
            <person name="Rychlik I."/>
        </authorList>
    </citation>
    <scope>NUCLEOTIDE SEQUENCE [LARGE SCALE GENOMIC DNA]</scope>
    <source>
        <strain evidence="2 3">An819</strain>
    </source>
</reference>
<sequence length="705" mass="76702">MIKRLLLGVTMLAFLGSVSAQEAVVLNPQQVENVSSLMEKSANLKVGDMGFAGVSQHPLGIAQMPSQLRSMKKPAPMRRAGEDNTIWFAYPMSDDGKFSAIGWKIISVIFDDKASAYAKLTNYNVAFMVPGNYAKAVVDSVIMVLGVGKYTNVKLWIDGVKSNAQGSISFPQTPDMADYHENLADFELKGAGRNMFALKDLELASKYTIPENGCLIGFSFTTTTESPLVFWGEPMSGGFFFGVPAQNQDVFLDMSLLNLGSLVAMARLDVTNCSHANVSMDKQLEKPALINQETRLSAAVHNDAASAIDNVNFVLTVDGEAQKEKTYNFPAPLAGGGNDELVVPYTFTTEGVHQVEFKITKVNGEVNTSSNPSTSYEVFAFEKSAKRTSVVEEFTGTWCVWCPRGHVGVHKLKERYGDDIIILAGHASRDEKDVDPMECASYYEVIRAYNPDFPIALYDRSAFGDPYADPASSTLTYGSYKYVEFVKEIMPTEATVALTADWADTGKSVINAKVDFSFGCSRISLGSANPYAIAFVLSEDGMQGEKDDHTWYQANGFSGGTGYNADFDSWTSAGRYVNMAYDNVIVQAWDALNGIDESVPSAVMKDEKLSYSTTLDISANTLIQNKEKLYLTALLLNRNNYSIVNAAQVSLGNGGSASIEGVTDDANGATVVARYNVNGVRLDKAQKGLNIVKYSDGTTKKVMVK</sequence>
<dbReference type="InterPro" id="IPR036249">
    <property type="entry name" value="Thioredoxin-like_sf"/>
</dbReference>
<accession>A0A938WMD3</accession>